<comment type="caution">
    <text evidence="5">The sequence shown here is derived from an EMBL/GenBank/DDBJ whole genome shotgun (WGS) entry which is preliminary data.</text>
</comment>
<dbReference type="PANTHER" id="PTHR37469:SF2">
    <property type="entry name" value="CELLOBIONIC ACID PHOSPHORYLASE"/>
    <property type="match status" value="1"/>
</dbReference>
<dbReference type="Pfam" id="PF06165">
    <property type="entry name" value="GH94_b-supersand"/>
    <property type="match status" value="1"/>
</dbReference>
<dbReference type="EMBL" id="QRVL01000017">
    <property type="protein sequence ID" value="RGS37236.1"/>
    <property type="molecule type" value="Genomic_DNA"/>
</dbReference>
<dbReference type="Proteomes" id="UP000266172">
    <property type="component" value="Unassembled WGS sequence"/>
</dbReference>
<dbReference type="Pfam" id="PF17167">
    <property type="entry name" value="Glyco_hydro_94"/>
    <property type="match status" value="2"/>
</dbReference>
<dbReference type="InterPro" id="IPR037018">
    <property type="entry name" value="GH65_N"/>
</dbReference>
<dbReference type="CDD" id="cd11749">
    <property type="entry name" value="GH94N_LBP_like"/>
    <property type="match status" value="1"/>
</dbReference>
<evidence type="ECO:0000259" key="4">
    <source>
        <dbReference type="Pfam" id="PF17167"/>
    </source>
</evidence>
<dbReference type="GO" id="GO:0016757">
    <property type="term" value="F:glycosyltransferase activity"/>
    <property type="evidence" value="ECO:0007669"/>
    <property type="project" value="UniProtKB-KW"/>
</dbReference>
<keyword evidence="1" id="KW-0328">Glycosyltransferase</keyword>
<evidence type="ECO:0000256" key="2">
    <source>
        <dbReference type="ARBA" id="ARBA00022679"/>
    </source>
</evidence>
<dbReference type="AlphaFoldDB" id="A0A395V3T1"/>
<sequence>MGIEFIDKQGTFCLKNAERSSYLYFPLANEQGMKSCVTPLLGGDAKGDQNSFLLQPVSSEELHNNRSTRNFWCRFSDGRVWSATGVSAAQEAERFSGQEEKTELLAGMMWHKITRTAEKLGIRSEVMSYVPYDAGKLEVMMVTLENIGTEEYAITPIAAVPLYARSADNIRDHRHVTSLLHRIRVREEGVFVTPTLTFDERGHQENKMTYGAAGYAQDGSMPQQFYPTVEMFLGEGGTYLAPEAVYRQTEGRKPQEEAAGYPDELCGCEAMGAFAFDRCTLGAGEKRTYVVLLGMASSEEELRNEMKEYGLPGRAQAKLEDTRRYWRKQNNVLYTTGNDSFDQWMYWVDFQPMLRRIYGCSFLPHHDYGKGGKGWRDLWQDCLALLVMNPETVRPMLVDNFAGVRYDGSNATIIGEKQGEFIADRNHITRVWMDHGVWPFLTTELYIRQTGDLSLLREQVPFFKDAQSFRGERYDENWEQNRGNWLLTKHGDRYEASILEHLLVQHLTSFYDVGEHGQIRLRGADWNDAIDMAKERGESVAFTAAYAGNFTGLAELLAVYQRKTGQTECALSEELFMLLPDDTAVYEDAEKKRALLYRFFEATACCVSGVKKNIPIERLEQKLRAMAEWMKRHIREQEWIGTPEGMHWYNGYYDNHGRRVEGMKWTQGQRKTQGKAPVRMMLTSQVFTIMSGTATDAQVREIVRAADRYLYDEKTGGYRLNTNFHEVKLDMGRMFGFAYGHKENGAVFCHMAVMYANALYQRGFVQEGYRVIRSLFGQCMNFSVSRIYPGIPEYFNAKGRGMYHYLTGAASWLMLTVLSEIFGVKGAYGDLMIAPKLVAEQFDAAGCARVNCGFAGKNIEVRYCNSKRKEYGAYEIREALINGVKTVGADCETVDAAQTDSLGKSIIIPKERLTETVNVIEVCLG</sequence>
<gene>
    <name evidence="5" type="ORF">DWX93_14580</name>
</gene>
<name>A0A395V3T1_9FIRM</name>
<evidence type="ECO:0000313" key="5">
    <source>
        <dbReference type="EMBL" id="RGS37236.1"/>
    </source>
</evidence>
<dbReference type="InterPro" id="IPR033432">
    <property type="entry name" value="GH94_catalytic"/>
</dbReference>
<accession>A0A395V3T1</accession>
<feature type="domain" description="Glycosyl hydrolase 94 supersandwich" evidence="3">
    <location>
        <begin position="76"/>
        <end position="309"/>
    </location>
</feature>
<reference evidence="5 6" key="1">
    <citation type="submission" date="2018-08" db="EMBL/GenBank/DDBJ databases">
        <title>A genome reference for cultivated species of the human gut microbiota.</title>
        <authorList>
            <person name="Zou Y."/>
            <person name="Xue W."/>
            <person name="Luo G."/>
        </authorList>
    </citation>
    <scope>NUCLEOTIDE SEQUENCE [LARGE SCALE GENOMIC DNA]</scope>
    <source>
        <strain evidence="5 6">AF22-12AC</strain>
    </source>
</reference>
<dbReference type="InterPro" id="IPR010383">
    <property type="entry name" value="Glyco_hydrolase_94_b-supersand"/>
</dbReference>
<dbReference type="GO" id="GO:0005975">
    <property type="term" value="P:carbohydrate metabolic process"/>
    <property type="evidence" value="ECO:0007669"/>
    <property type="project" value="InterPro"/>
</dbReference>
<feature type="domain" description="Glycosyl hydrolase 94 catalytic" evidence="4">
    <location>
        <begin position="325"/>
        <end position="464"/>
    </location>
</feature>
<dbReference type="Gene3D" id="1.50.10.10">
    <property type="match status" value="1"/>
</dbReference>
<protein>
    <submittedName>
        <fullName evidence="5">Cellobiose phosphorylase</fullName>
    </submittedName>
</protein>
<dbReference type="InterPro" id="IPR008928">
    <property type="entry name" value="6-hairpin_glycosidase_sf"/>
</dbReference>
<organism evidence="5 6">
    <name type="scientific">Roseburia hominis</name>
    <dbReference type="NCBI Taxonomy" id="301301"/>
    <lineage>
        <taxon>Bacteria</taxon>
        <taxon>Bacillati</taxon>
        <taxon>Bacillota</taxon>
        <taxon>Clostridia</taxon>
        <taxon>Lachnospirales</taxon>
        <taxon>Lachnospiraceae</taxon>
        <taxon>Roseburia</taxon>
    </lineage>
</organism>
<feature type="domain" description="Glycosyl hydrolase 94 catalytic" evidence="4">
    <location>
        <begin position="621"/>
        <end position="823"/>
    </location>
</feature>
<evidence type="ECO:0000256" key="1">
    <source>
        <dbReference type="ARBA" id="ARBA00022676"/>
    </source>
</evidence>
<dbReference type="PANTHER" id="PTHR37469">
    <property type="entry name" value="CELLOBIONIC ACID PHOSPHORYLASE-RELATED"/>
    <property type="match status" value="1"/>
</dbReference>
<proteinExistence type="predicted"/>
<dbReference type="Gene3D" id="2.70.98.40">
    <property type="entry name" value="Glycoside hydrolase, family 65, N-terminal domain"/>
    <property type="match status" value="1"/>
</dbReference>
<keyword evidence="2" id="KW-0808">Transferase</keyword>
<evidence type="ECO:0000259" key="3">
    <source>
        <dbReference type="Pfam" id="PF06165"/>
    </source>
</evidence>
<dbReference type="SUPFAM" id="SSF48208">
    <property type="entry name" value="Six-hairpin glycosidases"/>
    <property type="match status" value="1"/>
</dbReference>
<dbReference type="InterPro" id="IPR052047">
    <property type="entry name" value="GH94_Enzymes"/>
</dbReference>
<dbReference type="InterPro" id="IPR012341">
    <property type="entry name" value="6hp_glycosidase-like_sf"/>
</dbReference>
<evidence type="ECO:0000313" key="6">
    <source>
        <dbReference type="Proteomes" id="UP000266172"/>
    </source>
</evidence>